<dbReference type="GO" id="GO:0000978">
    <property type="term" value="F:RNA polymerase II cis-regulatory region sequence-specific DNA binding"/>
    <property type="evidence" value="ECO:0007669"/>
    <property type="project" value="TreeGrafter"/>
</dbReference>
<evidence type="ECO:0000256" key="1">
    <source>
        <dbReference type="ARBA" id="ARBA00004123"/>
    </source>
</evidence>
<keyword evidence="4" id="KW-0805">Transcription regulation</keyword>
<dbReference type="GO" id="GO:0005634">
    <property type="term" value="C:nucleus"/>
    <property type="evidence" value="ECO:0007669"/>
    <property type="project" value="UniProtKB-SubCell"/>
</dbReference>
<evidence type="ECO:0000256" key="6">
    <source>
        <dbReference type="ARBA" id="ARBA00023163"/>
    </source>
</evidence>
<sequence length="166" mass="18491">MTSSKKMKSKLYVPGIGQTGVNQLGGIFVNGRPLPDHIRRQIIELALNGIRPCDISRQLLVSHGCVSKILTRFYETGLVRPGSIRKTRCTKHSMNTHESPVVPIHGCNVFSLFQQYNDFVLQKAKHPPSDDEVSLETNSSSSSLIKHSIENILSYPTKRQTYNAAS</sequence>
<keyword evidence="6" id="KW-0804">Transcription</keyword>
<dbReference type="SMART" id="SM00351">
    <property type="entry name" value="PAX"/>
    <property type="match status" value="1"/>
</dbReference>
<dbReference type="InterPro" id="IPR043182">
    <property type="entry name" value="PAIRED_DNA-bd_dom"/>
</dbReference>
<dbReference type="InterPro" id="IPR043565">
    <property type="entry name" value="PAX_fam"/>
</dbReference>
<dbReference type="FunFam" id="1.10.10.10:FF:000013">
    <property type="entry name" value="Paired box 8 isoform 1"/>
    <property type="match status" value="1"/>
</dbReference>
<evidence type="ECO:0000313" key="10">
    <source>
        <dbReference type="Proteomes" id="UP000663828"/>
    </source>
</evidence>
<evidence type="ECO:0000313" key="9">
    <source>
        <dbReference type="EMBL" id="CAF0785732.1"/>
    </source>
</evidence>
<name>A0A813RVI1_ADIRI</name>
<keyword evidence="10" id="KW-1185">Reference proteome</keyword>
<evidence type="ECO:0000259" key="8">
    <source>
        <dbReference type="PROSITE" id="PS51057"/>
    </source>
</evidence>
<keyword evidence="5" id="KW-0238">DNA-binding</keyword>
<keyword evidence="2" id="KW-0217">Developmental protein</keyword>
<keyword evidence="3" id="KW-0563">Paired box</keyword>
<proteinExistence type="predicted"/>
<comment type="subcellular location">
    <subcellularLocation>
        <location evidence="1">Nucleus</location>
    </subcellularLocation>
</comment>
<dbReference type="SUPFAM" id="SSF46689">
    <property type="entry name" value="Homeodomain-like"/>
    <property type="match status" value="1"/>
</dbReference>
<dbReference type="EMBL" id="CAJNOR010000074">
    <property type="protein sequence ID" value="CAF0785732.1"/>
    <property type="molecule type" value="Genomic_DNA"/>
</dbReference>
<dbReference type="GO" id="GO:0000981">
    <property type="term" value="F:DNA-binding transcription factor activity, RNA polymerase II-specific"/>
    <property type="evidence" value="ECO:0007669"/>
    <property type="project" value="TreeGrafter"/>
</dbReference>
<dbReference type="PROSITE" id="PS00034">
    <property type="entry name" value="PAIRED_1"/>
    <property type="match status" value="1"/>
</dbReference>
<dbReference type="Gene3D" id="1.10.10.10">
    <property type="entry name" value="Winged helix-like DNA-binding domain superfamily/Winged helix DNA-binding domain"/>
    <property type="match status" value="1"/>
</dbReference>
<dbReference type="PANTHER" id="PTHR45636">
    <property type="entry name" value="PAIRED BOX PROTEIN PAX-6-RELATED-RELATED"/>
    <property type="match status" value="1"/>
</dbReference>
<gene>
    <name evidence="9" type="ORF">XAT740_LOCUS2217</name>
</gene>
<keyword evidence="7" id="KW-0539">Nucleus</keyword>
<dbReference type="PRINTS" id="PR00027">
    <property type="entry name" value="PAIREDBOX"/>
</dbReference>
<evidence type="ECO:0000256" key="2">
    <source>
        <dbReference type="ARBA" id="ARBA00022473"/>
    </source>
</evidence>
<evidence type="ECO:0000256" key="3">
    <source>
        <dbReference type="ARBA" id="ARBA00022724"/>
    </source>
</evidence>
<dbReference type="InterPro" id="IPR036388">
    <property type="entry name" value="WH-like_DNA-bd_sf"/>
</dbReference>
<dbReference type="PROSITE" id="PS51057">
    <property type="entry name" value="PAIRED_2"/>
    <property type="match status" value="1"/>
</dbReference>
<dbReference type="InterPro" id="IPR001523">
    <property type="entry name" value="Paired_dom"/>
</dbReference>
<reference evidence="9" key="1">
    <citation type="submission" date="2021-02" db="EMBL/GenBank/DDBJ databases">
        <authorList>
            <person name="Nowell W R."/>
        </authorList>
    </citation>
    <scope>NUCLEOTIDE SEQUENCE</scope>
</reference>
<protein>
    <recommendedName>
        <fullName evidence="8">Paired domain-containing protein</fullName>
    </recommendedName>
</protein>
<dbReference type="AlphaFoldDB" id="A0A813RVI1"/>
<dbReference type="InterPro" id="IPR009057">
    <property type="entry name" value="Homeodomain-like_sf"/>
</dbReference>
<dbReference type="Proteomes" id="UP000663828">
    <property type="component" value="Unassembled WGS sequence"/>
</dbReference>
<organism evidence="9 10">
    <name type="scientific">Adineta ricciae</name>
    <name type="common">Rotifer</name>
    <dbReference type="NCBI Taxonomy" id="249248"/>
    <lineage>
        <taxon>Eukaryota</taxon>
        <taxon>Metazoa</taxon>
        <taxon>Spiralia</taxon>
        <taxon>Gnathifera</taxon>
        <taxon>Rotifera</taxon>
        <taxon>Eurotatoria</taxon>
        <taxon>Bdelloidea</taxon>
        <taxon>Adinetida</taxon>
        <taxon>Adinetidae</taxon>
        <taxon>Adineta</taxon>
    </lineage>
</organism>
<evidence type="ECO:0000256" key="7">
    <source>
        <dbReference type="ARBA" id="ARBA00023242"/>
    </source>
</evidence>
<comment type="caution">
    <text evidence="9">The sequence shown here is derived from an EMBL/GenBank/DDBJ whole genome shotgun (WGS) entry which is preliminary data.</text>
</comment>
<dbReference type="Pfam" id="PF00292">
    <property type="entry name" value="PAX"/>
    <property type="match status" value="1"/>
</dbReference>
<evidence type="ECO:0000256" key="5">
    <source>
        <dbReference type="ARBA" id="ARBA00023125"/>
    </source>
</evidence>
<dbReference type="PANTHER" id="PTHR45636:SF43">
    <property type="entry name" value="PAIRED BOX POX-NEURO PROTEIN"/>
    <property type="match status" value="1"/>
</dbReference>
<feature type="domain" description="Paired" evidence="8">
    <location>
        <begin position="17"/>
        <end position="152"/>
    </location>
</feature>
<accession>A0A813RVI1</accession>
<evidence type="ECO:0000256" key="4">
    <source>
        <dbReference type="ARBA" id="ARBA00023015"/>
    </source>
</evidence>